<gene>
    <name evidence="2" type="ORF">NCTC13532_04573</name>
</gene>
<feature type="domain" description="Outer membrane protein beta-barrel" evidence="1">
    <location>
        <begin position="22"/>
        <end position="178"/>
    </location>
</feature>
<dbReference type="RefSeq" id="WP_115621929.1">
    <property type="nucleotide sequence ID" value="NZ_UFVR01000004.1"/>
</dbReference>
<accession>A0A381FR11</accession>
<dbReference type="AlphaFoldDB" id="A0A381FR11"/>
<evidence type="ECO:0000313" key="2">
    <source>
        <dbReference type="EMBL" id="SUX48962.1"/>
    </source>
</evidence>
<dbReference type="InterPro" id="IPR025665">
    <property type="entry name" value="Beta-barrel_OMP_2"/>
</dbReference>
<dbReference type="Proteomes" id="UP000254282">
    <property type="component" value="Unassembled WGS sequence"/>
</dbReference>
<dbReference type="SUPFAM" id="SSF56925">
    <property type="entry name" value="OMPA-like"/>
    <property type="match status" value="1"/>
</dbReference>
<evidence type="ECO:0000313" key="3">
    <source>
        <dbReference type="Proteomes" id="UP000254282"/>
    </source>
</evidence>
<dbReference type="Pfam" id="PF13568">
    <property type="entry name" value="OMP_b-brl_2"/>
    <property type="match status" value="1"/>
</dbReference>
<dbReference type="EMBL" id="UFVR01000004">
    <property type="protein sequence ID" value="SUX48962.1"/>
    <property type="molecule type" value="Genomic_DNA"/>
</dbReference>
<sequence>MKFSKLIIPILVLAAGSVKSQKFGVKAGANFSSLSKGFDYQDTKILIGVHAGVFANIALSDQFNLKPELLYNGLGSKVEYAQNQIGSEYTRRLDYISIPLMLEYRFVPKAFLEAGPQLSYMINAKEKYTLLNGSETTAKISKDFLNKLDFGIGIGAGYNFTDKIGVNVRYVAGVTDIYKYNDGDAVRNNNIQLGLTYLIN</sequence>
<organism evidence="2 3">
    <name type="scientific">Chryseobacterium indoltheticum</name>
    <dbReference type="NCBI Taxonomy" id="254"/>
    <lineage>
        <taxon>Bacteria</taxon>
        <taxon>Pseudomonadati</taxon>
        <taxon>Bacteroidota</taxon>
        <taxon>Flavobacteriia</taxon>
        <taxon>Flavobacteriales</taxon>
        <taxon>Weeksellaceae</taxon>
        <taxon>Chryseobacterium group</taxon>
        <taxon>Chryseobacterium</taxon>
    </lineage>
</organism>
<protein>
    <recommendedName>
        <fullName evidence="1">Outer membrane protein beta-barrel domain-containing protein</fullName>
    </recommendedName>
</protein>
<evidence type="ECO:0000259" key="1">
    <source>
        <dbReference type="Pfam" id="PF13568"/>
    </source>
</evidence>
<dbReference type="InterPro" id="IPR011250">
    <property type="entry name" value="OMP/PagP_B-barrel"/>
</dbReference>
<name>A0A381FR11_9FLAO</name>
<reference evidence="2 3" key="1">
    <citation type="submission" date="2018-06" db="EMBL/GenBank/DDBJ databases">
        <authorList>
            <consortium name="Pathogen Informatics"/>
            <person name="Doyle S."/>
        </authorList>
    </citation>
    <scope>NUCLEOTIDE SEQUENCE [LARGE SCALE GENOMIC DNA]</scope>
    <source>
        <strain evidence="2 3">NCTC13532</strain>
    </source>
</reference>
<proteinExistence type="predicted"/>